<protein>
    <submittedName>
        <fullName evidence="2">Uncharacterized protein</fullName>
    </submittedName>
</protein>
<comment type="caution">
    <text evidence="2">The sequence shown here is derived from an EMBL/GenBank/DDBJ whole genome shotgun (WGS) entry which is preliminary data.</text>
</comment>
<sequence length="110" mass="12616">MEFLTQNKMYPIFVWFKSSGKFHFKGEFNFKFPLLQQHKFQPRHSPAQPYASIASSIQCPQPPASSQSFGRQIDPPHSLPPCSWRLPTAQMLKDIRSVFVASCRTRASLS</sequence>
<feature type="region of interest" description="Disordered" evidence="1">
    <location>
        <begin position="45"/>
        <end position="76"/>
    </location>
</feature>
<reference evidence="2 3" key="1">
    <citation type="submission" date="2016-07" db="EMBL/GenBank/DDBJ databases">
        <title>Pervasive Adenine N6-methylation of Active Genes in Fungi.</title>
        <authorList>
            <consortium name="DOE Joint Genome Institute"/>
            <person name="Mondo S.J."/>
            <person name="Dannebaum R.O."/>
            <person name="Kuo R.C."/>
            <person name="Labutti K."/>
            <person name="Haridas S."/>
            <person name="Kuo A."/>
            <person name="Salamov A."/>
            <person name="Ahrendt S.R."/>
            <person name="Lipzen A."/>
            <person name="Sullivan W."/>
            <person name="Andreopoulos W.B."/>
            <person name="Clum A."/>
            <person name="Lindquist E."/>
            <person name="Daum C."/>
            <person name="Ramamoorthy G.K."/>
            <person name="Gryganskyi A."/>
            <person name="Culley D."/>
            <person name="Magnuson J.K."/>
            <person name="James T.Y."/>
            <person name="O'Malley M.A."/>
            <person name="Stajich J.E."/>
            <person name="Spatafora J.W."/>
            <person name="Visel A."/>
            <person name="Grigoriev I.V."/>
        </authorList>
    </citation>
    <scope>NUCLEOTIDE SEQUENCE [LARGE SCALE GENOMIC DNA]</scope>
    <source>
        <strain evidence="2 3">JEL800</strain>
    </source>
</reference>
<evidence type="ECO:0000256" key="1">
    <source>
        <dbReference type="SAM" id="MobiDB-lite"/>
    </source>
</evidence>
<accession>A0A1Y2C6V7</accession>
<gene>
    <name evidence="2" type="ORF">BCR33DRAFT_300397</name>
</gene>
<organism evidence="2 3">
    <name type="scientific">Rhizoclosmatium globosum</name>
    <dbReference type="NCBI Taxonomy" id="329046"/>
    <lineage>
        <taxon>Eukaryota</taxon>
        <taxon>Fungi</taxon>
        <taxon>Fungi incertae sedis</taxon>
        <taxon>Chytridiomycota</taxon>
        <taxon>Chytridiomycota incertae sedis</taxon>
        <taxon>Chytridiomycetes</taxon>
        <taxon>Chytridiales</taxon>
        <taxon>Chytriomycetaceae</taxon>
        <taxon>Rhizoclosmatium</taxon>
    </lineage>
</organism>
<feature type="compositionally biased region" description="Polar residues" evidence="1">
    <location>
        <begin position="53"/>
        <end position="70"/>
    </location>
</feature>
<dbReference type="AlphaFoldDB" id="A0A1Y2C6V7"/>
<keyword evidence="3" id="KW-1185">Reference proteome</keyword>
<name>A0A1Y2C6V7_9FUNG</name>
<evidence type="ECO:0000313" key="3">
    <source>
        <dbReference type="Proteomes" id="UP000193642"/>
    </source>
</evidence>
<dbReference type="EMBL" id="MCGO01000028">
    <property type="protein sequence ID" value="ORY42627.1"/>
    <property type="molecule type" value="Genomic_DNA"/>
</dbReference>
<proteinExistence type="predicted"/>
<dbReference type="Proteomes" id="UP000193642">
    <property type="component" value="Unassembled WGS sequence"/>
</dbReference>
<evidence type="ECO:0000313" key="2">
    <source>
        <dbReference type="EMBL" id="ORY42627.1"/>
    </source>
</evidence>